<protein>
    <submittedName>
        <fullName evidence="2">WG containing repeat-containing protein</fullName>
    </submittedName>
</protein>
<keyword evidence="1" id="KW-0732">Signal</keyword>
<gene>
    <name evidence="2" type="ORF">SAMN02745728_01201</name>
</gene>
<evidence type="ECO:0000313" key="2">
    <source>
        <dbReference type="EMBL" id="SHN61205.1"/>
    </source>
</evidence>
<dbReference type="EMBL" id="FRDI01000004">
    <property type="protein sequence ID" value="SHN61205.1"/>
    <property type="molecule type" value="Genomic_DNA"/>
</dbReference>
<proteinExistence type="predicted"/>
<feature type="signal peptide" evidence="1">
    <location>
        <begin position="1"/>
        <end position="22"/>
    </location>
</feature>
<feature type="chain" id="PRO_5009929259" evidence="1">
    <location>
        <begin position="23"/>
        <end position="478"/>
    </location>
</feature>
<evidence type="ECO:0000256" key="1">
    <source>
        <dbReference type="SAM" id="SignalP"/>
    </source>
</evidence>
<dbReference type="InterPro" id="IPR032774">
    <property type="entry name" value="WG_beta_rep"/>
</dbReference>
<dbReference type="Proteomes" id="UP000186469">
    <property type="component" value="Unassembled WGS sequence"/>
</dbReference>
<dbReference type="STRING" id="1121455.SAMN02745728_01201"/>
<dbReference type="PROSITE" id="PS51257">
    <property type="entry name" value="PROKAR_LIPOPROTEIN"/>
    <property type="match status" value="1"/>
</dbReference>
<name>A0A1M7SRR1_9BACT</name>
<keyword evidence="3" id="KW-1185">Reference proteome</keyword>
<dbReference type="RefSeq" id="WP_072696882.1">
    <property type="nucleotide sequence ID" value="NZ_FRDI01000004.1"/>
</dbReference>
<dbReference type="AlphaFoldDB" id="A0A1M7SRR1"/>
<dbReference type="OrthoDB" id="2485468at2"/>
<accession>A0A1M7SRR1</accession>
<dbReference type="PANTHER" id="PTHR37841:SF1">
    <property type="entry name" value="DUF3298 DOMAIN-CONTAINING PROTEIN"/>
    <property type="match status" value="1"/>
</dbReference>
<dbReference type="PANTHER" id="PTHR37841">
    <property type="entry name" value="GLR2918 PROTEIN"/>
    <property type="match status" value="1"/>
</dbReference>
<reference evidence="2 3" key="1">
    <citation type="submission" date="2016-12" db="EMBL/GenBank/DDBJ databases">
        <authorList>
            <person name="Song W.-J."/>
            <person name="Kurnit D.M."/>
        </authorList>
    </citation>
    <scope>NUCLEOTIDE SEQUENCE [LARGE SCALE GENOMIC DNA]</scope>
    <source>
        <strain evidence="2 3">DSM 11393</strain>
    </source>
</reference>
<evidence type="ECO:0000313" key="3">
    <source>
        <dbReference type="Proteomes" id="UP000186469"/>
    </source>
</evidence>
<dbReference type="Pfam" id="PF14903">
    <property type="entry name" value="WG_beta_rep"/>
    <property type="match status" value="4"/>
</dbReference>
<organism evidence="2 3">
    <name type="scientific">Desulfovibrio litoralis DSM 11393</name>
    <dbReference type="NCBI Taxonomy" id="1121455"/>
    <lineage>
        <taxon>Bacteria</taxon>
        <taxon>Pseudomonadati</taxon>
        <taxon>Thermodesulfobacteriota</taxon>
        <taxon>Desulfovibrionia</taxon>
        <taxon>Desulfovibrionales</taxon>
        <taxon>Desulfovibrionaceae</taxon>
        <taxon>Desulfovibrio</taxon>
    </lineage>
</organism>
<sequence length="478" mass="54802">MLQFKLILSCICLVSLILGCTACSNSNNKANQSLAKPTTQNVDWIPWLGKNGKYGYADRQGNIHIKPRFVLAEPFEFGRAAVATNAVKGWGFIDSEGNWLIKPQFTSLSNGKIANGNIDIDPKTLTLSEGMFGIKFKVSEGVKESYYINSVNQIYSSFYEALQSEIPSVVKQRAMEMKTQIVGTDYQRNFFFYLIPNTEYSEKDKELSLIYRNTLAGIMDKNGQILTKPTYDLAYLPNTTSDPTTNFNPYTPQLIKQGELFGYQNFDGTILVKPRFIDANPFQNDYAQVKEGKFWGLLDKNANFIAPPMFDRILKVLPANLMIVEYKGKRMLWDIENKRDWSINFPYPAPGSQPLKIPDNFFDDVSVLSLDNSPNTQNNIEQNNILILVKKQGRIDIFDKNGDLLGTYKDYQYDNISKLWVKNSENKWGIIDIKNKKSTEFKYDYDSLYDSSQKGFVIAQKGTQRFYIDSNEREYREK</sequence>